<protein>
    <submittedName>
        <fullName evidence="2">Uncharacterized protein</fullName>
    </submittedName>
</protein>
<reference evidence="2 3" key="1">
    <citation type="journal article" date="2016" name="Nat. Biotechnol.">
        <title>Measurement of bacterial replication rates in microbial communities.</title>
        <authorList>
            <person name="Brown C.T."/>
            <person name="Olm M.R."/>
            <person name="Thomas B.C."/>
            <person name="Banfield J.F."/>
        </authorList>
    </citation>
    <scope>NUCLEOTIDE SEQUENCE [LARGE SCALE GENOMIC DNA]</scope>
    <source>
        <strain evidence="2">CAG:67_53_122</strain>
    </source>
</reference>
<dbReference type="Proteomes" id="UP000187417">
    <property type="component" value="Unassembled WGS sequence"/>
</dbReference>
<dbReference type="AlphaFoldDB" id="A0A1Q6F3T5"/>
<sequence length="60" mass="6568">MLAKLIRRIKCCSVQEILMIVSIIMLLIVIANRTSAGIKARSAASGQITQVQKTTDLPQE</sequence>
<comment type="caution">
    <text evidence="2">The sequence shown here is derived from an EMBL/GenBank/DDBJ whole genome shotgun (WGS) entry which is preliminary data.</text>
</comment>
<name>A0A1Q6F3T5_9BACT</name>
<organism evidence="2 3">
    <name type="scientific">Alistipes putredinis</name>
    <dbReference type="NCBI Taxonomy" id="28117"/>
    <lineage>
        <taxon>Bacteria</taxon>
        <taxon>Pseudomonadati</taxon>
        <taxon>Bacteroidota</taxon>
        <taxon>Bacteroidia</taxon>
        <taxon>Bacteroidales</taxon>
        <taxon>Rikenellaceae</taxon>
        <taxon>Alistipes</taxon>
    </lineage>
</organism>
<gene>
    <name evidence="2" type="ORF">BHV66_08890</name>
</gene>
<feature type="transmembrane region" description="Helical" evidence="1">
    <location>
        <begin position="12"/>
        <end position="31"/>
    </location>
</feature>
<evidence type="ECO:0000313" key="2">
    <source>
        <dbReference type="EMBL" id="OKY93549.1"/>
    </source>
</evidence>
<dbReference type="STRING" id="28117.BHV66_08890"/>
<keyword evidence="1" id="KW-0812">Transmembrane</keyword>
<accession>A0A1Q6F3T5</accession>
<keyword evidence="1" id="KW-0472">Membrane</keyword>
<proteinExistence type="predicted"/>
<evidence type="ECO:0000256" key="1">
    <source>
        <dbReference type="SAM" id="Phobius"/>
    </source>
</evidence>
<keyword evidence="1" id="KW-1133">Transmembrane helix</keyword>
<evidence type="ECO:0000313" key="3">
    <source>
        <dbReference type="Proteomes" id="UP000187417"/>
    </source>
</evidence>
<dbReference type="EMBL" id="MNQH01000034">
    <property type="protein sequence ID" value="OKY93549.1"/>
    <property type="molecule type" value="Genomic_DNA"/>
</dbReference>
<dbReference type="RefSeq" id="WP_278540212.1">
    <property type="nucleotide sequence ID" value="NZ_CAJJWD010000016.1"/>
</dbReference>